<dbReference type="EMBL" id="BSSV01000003">
    <property type="protein sequence ID" value="GLX85504.1"/>
    <property type="molecule type" value="Genomic_DNA"/>
</dbReference>
<sequence>MQLFTSIRTSKYELLLFALILCFTLLAVSREVHAGPPQESTSASTLLGFGQLSSFDFDNNVSIDVVLPENYEKGSKRRYPVIFILDAQRYLLLPMAYQSVLTWKAYSPEFIVVGIKTDGMNRRKTLGKDASNLIRTIEKDIIPFIDGRFDTNSLRVLFGWEKAAGFSVELMSKHPSLFNAYLFASGTFFTKPRLQALETTLRSKGMENKFVYFTLDEKETWALEENRALEKLLHNYQNITSKFELFTDKNHYSTPLVTINNGLSLFLESYPPLRFYSLKDFEKFGGLSKVKQYYVHRGKRYKTSHEVHEQTIHYLLNQAVNEKNFEVFSYINNAFPSFIENYGYRPVFIKKFAQFCADNKHTRLAKNIYNIGINKHKTAYKLHESLGDLLANTNEVQEAIRHYNIAKSILVKNAMESDVTRLNNKLSLVSK</sequence>
<keyword evidence="2" id="KW-1185">Reference proteome</keyword>
<protein>
    <recommendedName>
        <fullName evidence="3">Esterase</fullName>
    </recommendedName>
</protein>
<evidence type="ECO:0000313" key="2">
    <source>
        <dbReference type="Proteomes" id="UP001157134"/>
    </source>
</evidence>
<dbReference type="InterPro" id="IPR029058">
    <property type="entry name" value="AB_hydrolase_fold"/>
</dbReference>
<dbReference type="SUPFAM" id="SSF53474">
    <property type="entry name" value="alpha/beta-Hydrolases"/>
    <property type="match status" value="1"/>
</dbReference>
<dbReference type="RefSeq" id="WP_284297675.1">
    <property type="nucleotide sequence ID" value="NZ_BSSV01000003.1"/>
</dbReference>
<name>A0ABQ6HDI2_9GAMM</name>
<dbReference type="Gene3D" id="3.40.50.1820">
    <property type="entry name" value="alpha/beta hydrolase"/>
    <property type="match status" value="1"/>
</dbReference>
<evidence type="ECO:0008006" key="3">
    <source>
        <dbReference type="Google" id="ProtNLM"/>
    </source>
</evidence>
<dbReference type="InterPro" id="IPR050583">
    <property type="entry name" value="Mycobacterial_A85_antigen"/>
</dbReference>
<dbReference type="InterPro" id="IPR000801">
    <property type="entry name" value="Esterase-like"/>
</dbReference>
<dbReference type="PANTHER" id="PTHR48098:SF6">
    <property type="entry name" value="FERRI-BACILLIBACTIN ESTERASE BESA"/>
    <property type="match status" value="1"/>
</dbReference>
<gene>
    <name evidence="1" type="ORF">tloyanaT_17560</name>
</gene>
<dbReference type="PANTHER" id="PTHR48098">
    <property type="entry name" value="ENTEROCHELIN ESTERASE-RELATED"/>
    <property type="match status" value="1"/>
</dbReference>
<dbReference type="Pfam" id="PF00756">
    <property type="entry name" value="Esterase"/>
    <property type="match status" value="1"/>
</dbReference>
<dbReference type="Proteomes" id="UP001157134">
    <property type="component" value="Unassembled WGS sequence"/>
</dbReference>
<reference evidence="1 2" key="1">
    <citation type="submission" date="2023-03" db="EMBL/GenBank/DDBJ databases">
        <title>Thalassotalea loyana LMG 22536T draft genome sequence.</title>
        <authorList>
            <person name="Sawabe T."/>
        </authorList>
    </citation>
    <scope>NUCLEOTIDE SEQUENCE [LARGE SCALE GENOMIC DNA]</scope>
    <source>
        <strain evidence="1 2">LMG 22536</strain>
    </source>
</reference>
<proteinExistence type="predicted"/>
<evidence type="ECO:0000313" key="1">
    <source>
        <dbReference type="EMBL" id="GLX85504.1"/>
    </source>
</evidence>
<accession>A0ABQ6HDI2</accession>
<comment type="caution">
    <text evidence="1">The sequence shown here is derived from an EMBL/GenBank/DDBJ whole genome shotgun (WGS) entry which is preliminary data.</text>
</comment>
<organism evidence="1 2">
    <name type="scientific">Thalassotalea loyana</name>
    <dbReference type="NCBI Taxonomy" id="280483"/>
    <lineage>
        <taxon>Bacteria</taxon>
        <taxon>Pseudomonadati</taxon>
        <taxon>Pseudomonadota</taxon>
        <taxon>Gammaproteobacteria</taxon>
        <taxon>Alteromonadales</taxon>
        <taxon>Colwelliaceae</taxon>
        <taxon>Thalassotalea</taxon>
    </lineage>
</organism>